<dbReference type="Gene3D" id="2.60.120.10">
    <property type="entry name" value="Jelly Rolls"/>
    <property type="match status" value="1"/>
</dbReference>
<feature type="domain" description="SSD" evidence="10">
    <location>
        <begin position="244"/>
        <end position="368"/>
    </location>
</feature>
<dbReference type="InterPro" id="IPR014710">
    <property type="entry name" value="RmlC-like_jellyroll"/>
</dbReference>
<proteinExistence type="inferred from homology"/>
<dbReference type="InterPro" id="IPR004869">
    <property type="entry name" value="MMPL_dom"/>
</dbReference>
<dbReference type="PROSITE" id="PS50156">
    <property type="entry name" value="SSD"/>
    <property type="match status" value="2"/>
</dbReference>
<feature type="domain" description="Cyclic nucleotide-binding" evidence="9">
    <location>
        <begin position="777"/>
        <end position="877"/>
    </location>
</feature>
<dbReference type="EMBL" id="JACNIG010000113">
    <property type="protein sequence ID" value="MBC8431112.1"/>
    <property type="molecule type" value="Genomic_DNA"/>
</dbReference>
<dbReference type="InterPro" id="IPR000595">
    <property type="entry name" value="cNMP-bd_dom"/>
</dbReference>
<feature type="transmembrane region" description="Helical" evidence="8">
    <location>
        <begin position="631"/>
        <end position="652"/>
    </location>
</feature>
<dbReference type="CDD" id="cd00038">
    <property type="entry name" value="CAP_ED"/>
    <property type="match status" value="1"/>
</dbReference>
<keyword evidence="3" id="KW-1003">Cell membrane</keyword>
<evidence type="ECO:0000256" key="4">
    <source>
        <dbReference type="ARBA" id="ARBA00022692"/>
    </source>
</evidence>
<feature type="transmembrane region" description="Helical" evidence="8">
    <location>
        <begin position="261"/>
        <end position="280"/>
    </location>
</feature>
<evidence type="ECO:0000313" key="12">
    <source>
        <dbReference type="Proteomes" id="UP000605201"/>
    </source>
</evidence>
<feature type="transmembrane region" description="Helical" evidence="8">
    <location>
        <begin position="215"/>
        <end position="233"/>
    </location>
</feature>
<dbReference type="AlphaFoldDB" id="A0A8J6P0K9"/>
<dbReference type="Proteomes" id="UP000605201">
    <property type="component" value="Unassembled WGS sequence"/>
</dbReference>
<name>A0A8J6P0K9_9BACT</name>
<dbReference type="PANTHER" id="PTHR33406">
    <property type="entry name" value="MEMBRANE PROTEIN MJ1562-RELATED"/>
    <property type="match status" value="1"/>
</dbReference>
<evidence type="ECO:0000259" key="9">
    <source>
        <dbReference type="PROSITE" id="PS50042"/>
    </source>
</evidence>
<dbReference type="GO" id="GO:0005886">
    <property type="term" value="C:plasma membrane"/>
    <property type="evidence" value="ECO:0007669"/>
    <property type="project" value="UniProtKB-SubCell"/>
</dbReference>
<feature type="transmembrane region" description="Helical" evidence="8">
    <location>
        <begin position="343"/>
        <end position="368"/>
    </location>
</feature>
<dbReference type="PROSITE" id="PS50042">
    <property type="entry name" value="CNMP_BINDING_3"/>
    <property type="match status" value="1"/>
</dbReference>
<feature type="transmembrane region" description="Helical" evidence="8">
    <location>
        <begin position="318"/>
        <end position="337"/>
    </location>
</feature>
<feature type="domain" description="SSD" evidence="10">
    <location>
        <begin position="627"/>
        <end position="753"/>
    </location>
</feature>
<feature type="transmembrane region" description="Helical" evidence="8">
    <location>
        <begin position="658"/>
        <end position="679"/>
    </location>
</feature>
<dbReference type="SUPFAM" id="SSF82866">
    <property type="entry name" value="Multidrug efflux transporter AcrB transmembrane domain"/>
    <property type="match status" value="2"/>
</dbReference>
<dbReference type="Pfam" id="PF00027">
    <property type="entry name" value="cNMP_binding"/>
    <property type="match status" value="1"/>
</dbReference>
<comment type="subcellular location">
    <subcellularLocation>
        <location evidence="1">Cell membrane</location>
        <topology evidence="1">Multi-pass membrane protein</topology>
    </subcellularLocation>
</comment>
<dbReference type="Gene3D" id="1.20.1640.10">
    <property type="entry name" value="Multidrug efflux transporter AcrB transmembrane domain"/>
    <property type="match status" value="2"/>
</dbReference>
<feature type="transmembrane region" description="Helical" evidence="8">
    <location>
        <begin position="606"/>
        <end position="624"/>
    </location>
</feature>
<dbReference type="InterPro" id="IPR050545">
    <property type="entry name" value="Mycobact_MmpL"/>
</dbReference>
<feature type="transmembrane region" description="Helical" evidence="8">
    <location>
        <begin position="401"/>
        <end position="420"/>
    </location>
</feature>
<comment type="caution">
    <text evidence="11">The sequence shown here is derived from an EMBL/GenBank/DDBJ whole genome shotgun (WGS) entry which is preliminary data.</text>
</comment>
<dbReference type="PROSITE" id="PS00888">
    <property type="entry name" value="CNMP_BINDING_1"/>
    <property type="match status" value="1"/>
</dbReference>
<evidence type="ECO:0000256" key="8">
    <source>
        <dbReference type="SAM" id="Phobius"/>
    </source>
</evidence>
<evidence type="ECO:0000259" key="10">
    <source>
        <dbReference type="PROSITE" id="PS50156"/>
    </source>
</evidence>
<dbReference type="SMART" id="SM00100">
    <property type="entry name" value="cNMP"/>
    <property type="match status" value="1"/>
</dbReference>
<gene>
    <name evidence="11" type="ORF">H8D96_04260</name>
</gene>
<reference evidence="11 12" key="1">
    <citation type="submission" date="2020-08" db="EMBL/GenBank/DDBJ databases">
        <title>Bridging the membrane lipid divide: bacteria of the FCB group superphylum have the potential to synthesize archaeal ether lipids.</title>
        <authorList>
            <person name="Villanueva L."/>
            <person name="Von Meijenfeldt F.A.B."/>
            <person name="Westbye A.B."/>
            <person name="Yadav S."/>
            <person name="Hopmans E.C."/>
            <person name="Dutilh B.E."/>
            <person name="Sinninghe Damste J.S."/>
        </authorList>
    </citation>
    <scope>NUCLEOTIDE SEQUENCE [LARGE SCALE GENOMIC DNA]</scope>
    <source>
        <strain evidence="11">NIOZ-UU17</strain>
    </source>
</reference>
<feature type="region of interest" description="Disordered" evidence="7">
    <location>
        <begin position="913"/>
        <end position="933"/>
    </location>
</feature>
<accession>A0A8J6P0K9</accession>
<sequence length="933" mass="104253">MFSRFIMLGVSRRLATLLFLVLVTCITGFGLPKLRVDTGFNSLISATDPDKPIYDRIAREFGSDNCTIVYVRDKALWSPDKLAALEKLHYQLEGLDFVERVDDLFSLRSIRGAGGKIDSRIFLPKAPTDQAAIDQARADALYNPLIEGNFLSRDGTVTALLVSVREDREDVRFDRRVNEALERILTPARSVFQEVFQVGPPRINAELKSILLDDLMKLGPLSAFVLVTAILFFLRSGFAAWVPLATSGLSIAWTFGMMGWAGIPLNILSAMLPTLVVVIGSTEDTHMMSSYFHGVSQAEEDHRGFATHFMMKHLGVPLLLTILTTALGFASNIFSSIRLIQHFAIASTFAILANGIITILFVPMVLSVMGPLRTGLFRGGNRLTGLPKLFVRMFGFTKRRFPRSILVVTAILCAFFVYQLSKLHVTNDPLSYFQKDQPLIRDTRRIHQDLSGLKIFFITLESDQEKAFQVPKNIEKLVAIQKFLKKQGIFDRSISLADHLSLVNREFHEGNPEYFTVPKRRKLVAQYLLFFHRRDLESYVSHDFRRANIVVRHNVSDSNTLNRYIRELKEVVSNIAGGQMNAYVVGENLMINAAAESLMVAQVKSLAILLFVIFLIMSAMFTSFKGGIISLIPNLIPIIMMFGLMGLLEIPLNPGTAMVAVIAIGIAIDGTIHLFSRYIELCRRTSDYEEAVNITVQEEATPMVATSLALALGFGVLIKSNFTVIAQFGALSAATMLFSIFANLLITPIIMLRIRLVGLHQILALSVHKEILEKSPLFEGMSNYQMRKAILISESQEFEEGELLVEQGTVGRKMYLILSGQVDVVRRSENKSKSVAVLKAGEVFGEIGYIREAHRTADVRALTRVEVLRFDYKKLKKDLKFFPHIVANLNFNISCILGERLADVMDVMDGMGLQPQKEKPAAPEPSGDKKPLD</sequence>
<evidence type="ECO:0000256" key="7">
    <source>
        <dbReference type="SAM" id="MobiDB-lite"/>
    </source>
</evidence>
<feature type="transmembrane region" description="Helical" evidence="8">
    <location>
        <begin position="724"/>
        <end position="746"/>
    </location>
</feature>
<feature type="compositionally biased region" description="Basic and acidic residues" evidence="7">
    <location>
        <begin position="916"/>
        <end position="933"/>
    </location>
</feature>
<dbReference type="Pfam" id="PF03176">
    <property type="entry name" value="MMPL"/>
    <property type="match status" value="2"/>
</dbReference>
<evidence type="ECO:0000256" key="6">
    <source>
        <dbReference type="ARBA" id="ARBA00023136"/>
    </source>
</evidence>
<dbReference type="InterPro" id="IPR000731">
    <property type="entry name" value="SSD"/>
</dbReference>
<dbReference type="SUPFAM" id="SSF51206">
    <property type="entry name" value="cAMP-binding domain-like"/>
    <property type="match status" value="1"/>
</dbReference>
<keyword evidence="6 8" id="KW-0472">Membrane</keyword>
<evidence type="ECO:0000256" key="3">
    <source>
        <dbReference type="ARBA" id="ARBA00022475"/>
    </source>
</evidence>
<protein>
    <submittedName>
        <fullName evidence="11">MMPL family transporter</fullName>
    </submittedName>
</protein>
<evidence type="ECO:0000256" key="5">
    <source>
        <dbReference type="ARBA" id="ARBA00022989"/>
    </source>
</evidence>
<keyword evidence="5 8" id="KW-1133">Transmembrane helix</keyword>
<comment type="similarity">
    <text evidence="2">Belongs to the resistance-nodulation-cell division (RND) (TC 2.A.6) family. MmpL subfamily.</text>
</comment>
<evidence type="ECO:0000313" key="11">
    <source>
        <dbReference type="EMBL" id="MBC8431112.1"/>
    </source>
</evidence>
<organism evidence="11 12">
    <name type="scientific">Candidatus Desulfatibia vada</name>
    <dbReference type="NCBI Taxonomy" id="2841696"/>
    <lineage>
        <taxon>Bacteria</taxon>
        <taxon>Pseudomonadati</taxon>
        <taxon>Thermodesulfobacteriota</taxon>
        <taxon>Desulfobacteria</taxon>
        <taxon>Desulfobacterales</taxon>
        <taxon>Desulfobacterales incertae sedis</taxon>
        <taxon>Candidatus Desulfatibia</taxon>
    </lineage>
</organism>
<evidence type="ECO:0000256" key="1">
    <source>
        <dbReference type="ARBA" id="ARBA00004651"/>
    </source>
</evidence>
<dbReference type="PANTHER" id="PTHR33406:SF6">
    <property type="entry name" value="MEMBRANE PROTEIN YDGH-RELATED"/>
    <property type="match status" value="1"/>
</dbReference>
<dbReference type="InterPro" id="IPR018490">
    <property type="entry name" value="cNMP-bd_dom_sf"/>
</dbReference>
<evidence type="ECO:0000256" key="2">
    <source>
        <dbReference type="ARBA" id="ARBA00010157"/>
    </source>
</evidence>
<dbReference type="InterPro" id="IPR018488">
    <property type="entry name" value="cNMP-bd_CS"/>
</dbReference>
<keyword evidence="4 8" id="KW-0812">Transmembrane</keyword>